<dbReference type="SUPFAM" id="SSF48726">
    <property type="entry name" value="Immunoglobulin"/>
    <property type="match status" value="1"/>
</dbReference>
<keyword evidence="3" id="KW-0812">Transmembrane</keyword>
<dbReference type="InterPro" id="IPR007110">
    <property type="entry name" value="Ig-like_dom"/>
</dbReference>
<dbReference type="SMART" id="SM00409">
    <property type="entry name" value="IG"/>
    <property type="match status" value="1"/>
</dbReference>
<evidence type="ECO:0000313" key="6">
    <source>
        <dbReference type="Proteomes" id="UP001369086"/>
    </source>
</evidence>
<feature type="domain" description="Ig-like" evidence="4">
    <location>
        <begin position="13"/>
        <end position="107"/>
    </location>
</feature>
<evidence type="ECO:0000256" key="1">
    <source>
        <dbReference type="ARBA" id="ARBA00023319"/>
    </source>
</evidence>
<reference evidence="5 6" key="1">
    <citation type="submission" date="2021-05" db="EMBL/GenBank/DDBJ databases">
        <authorList>
            <person name="Zahm M."/>
            <person name="Klopp C."/>
            <person name="Cabau C."/>
            <person name="Kuhl H."/>
            <person name="Suciu R."/>
            <person name="Ciorpac M."/>
            <person name="Holostenco D."/>
            <person name="Gessner J."/>
            <person name="Wuertz S."/>
            <person name="Hohne C."/>
            <person name="Stock M."/>
            <person name="Gislard M."/>
            <person name="Lluch J."/>
            <person name="Milhes M."/>
            <person name="Lampietro C."/>
            <person name="Lopez Roques C."/>
            <person name="Donnadieu C."/>
            <person name="Du K."/>
            <person name="Schartl M."/>
            <person name="Guiguen Y."/>
        </authorList>
    </citation>
    <scope>NUCLEOTIDE SEQUENCE [LARGE SCALE GENOMIC DNA]</scope>
    <source>
        <strain evidence="5">Hh-F2</strain>
        <tissue evidence="5">Blood</tissue>
    </source>
</reference>
<proteinExistence type="predicted"/>
<evidence type="ECO:0000259" key="4">
    <source>
        <dbReference type="PROSITE" id="PS50835"/>
    </source>
</evidence>
<name>A0ABR1A9E9_HUSHU</name>
<protein>
    <recommendedName>
        <fullName evidence="4">Ig-like domain-containing protein</fullName>
    </recommendedName>
</protein>
<dbReference type="Pfam" id="PF07686">
    <property type="entry name" value="V-set"/>
    <property type="match status" value="1"/>
</dbReference>
<keyword evidence="3" id="KW-0472">Membrane</keyword>
<organism evidence="5 6">
    <name type="scientific">Huso huso</name>
    <name type="common">Beluga</name>
    <name type="synonym">Acipenser huso</name>
    <dbReference type="NCBI Taxonomy" id="61971"/>
    <lineage>
        <taxon>Eukaryota</taxon>
        <taxon>Metazoa</taxon>
        <taxon>Chordata</taxon>
        <taxon>Craniata</taxon>
        <taxon>Vertebrata</taxon>
        <taxon>Euteleostomi</taxon>
        <taxon>Actinopterygii</taxon>
        <taxon>Chondrostei</taxon>
        <taxon>Acipenseriformes</taxon>
        <taxon>Acipenseridae</taxon>
        <taxon>Huso</taxon>
    </lineage>
</organism>
<keyword evidence="6" id="KW-1185">Reference proteome</keyword>
<keyword evidence="3" id="KW-1133">Transmembrane helix</keyword>
<gene>
    <name evidence="5" type="ORF">HHUSO_G56</name>
</gene>
<feature type="region of interest" description="Disordered" evidence="2">
    <location>
        <begin position="278"/>
        <end position="301"/>
    </location>
</feature>
<dbReference type="InterPro" id="IPR013783">
    <property type="entry name" value="Ig-like_fold"/>
</dbReference>
<dbReference type="Proteomes" id="UP001369086">
    <property type="component" value="Unassembled WGS sequence"/>
</dbReference>
<comment type="caution">
    <text evidence="5">The sequence shown here is derived from an EMBL/GenBank/DDBJ whole genome shotgun (WGS) entry which is preliminary data.</text>
</comment>
<dbReference type="PANTHER" id="PTHR14334:SF3">
    <property type="entry name" value="TRANSMEMBRANE AND IMMUNOGLOBULIN DOMAIN CONTAINING 2"/>
    <property type="match status" value="1"/>
</dbReference>
<dbReference type="PANTHER" id="PTHR14334">
    <property type="entry name" value="B-CELL ANTIGEN RECEPTOR COMPLEX-ASSOCIATED PROTEIN"/>
    <property type="match status" value="1"/>
</dbReference>
<dbReference type="InterPro" id="IPR036179">
    <property type="entry name" value="Ig-like_dom_sf"/>
</dbReference>
<dbReference type="InterPro" id="IPR013106">
    <property type="entry name" value="Ig_V-set"/>
</dbReference>
<evidence type="ECO:0000313" key="5">
    <source>
        <dbReference type="EMBL" id="KAK6493699.1"/>
    </source>
</evidence>
<keyword evidence="1" id="KW-0393">Immunoglobulin domain</keyword>
<evidence type="ECO:0000256" key="2">
    <source>
        <dbReference type="SAM" id="MobiDB-lite"/>
    </source>
</evidence>
<accession>A0ABR1A9E9</accession>
<dbReference type="InterPro" id="IPR003599">
    <property type="entry name" value="Ig_sub"/>
</dbReference>
<dbReference type="EMBL" id="JAHFZB010000001">
    <property type="protein sequence ID" value="KAK6493699.1"/>
    <property type="molecule type" value="Genomic_DNA"/>
</dbReference>
<dbReference type="Gene3D" id="2.60.40.10">
    <property type="entry name" value="Immunoglobulins"/>
    <property type="match status" value="1"/>
</dbReference>
<feature type="transmembrane region" description="Helical" evidence="3">
    <location>
        <begin position="140"/>
        <end position="161"/>
    </location>
</feature>
<dbReference type="PROSITE" id="PS50835">
    <property type="entry name" value="IG_LIKE"/>
    <property type="match status" value="1"/>
</dbReference>
<sequence>MNVKLYLIYGCYLNVTQPLSEIYIERGSSALLECQWNSSCEMQQIRISWFKDGKDINSKRETRENVSSYVSSSRRGKTCLEIHNTTYATLNIDDTDVNETGVYRCNVIVEIPLPLRNGTGPGTTLKFNVNKTNQDWKSTLTVPIAAALAGAAILVILFAGYRCLRRTCWLGGNDIPVYVNNKGGWIFLKKNINHSEDHSTKTAEEIQTAPDFSSKVKAFQVNPAELAETRNKMKEQKARFLSGNVQLKRKTEGKFKRKRSLHIYINNRELKKHCKQTTDASDNNKYKAHKSHNALQKQNRMKGMSEDIYQNVGC</sequence>
<evidence type="ECO:0000256" key="3">
    <source>
        <dbReference type="SAM" id="Phobius"/>
    </source>
</evidence>